<dbReference type="PROSITE" id="PS00086">
    <property type="entry name" value="CYTOCHROME_P450"/>
    <property type="match status" value="1"/>
</dbReference>
<dbReference type="PANTHER" id="PTHR24292">
    <property type="entry name" value="CYTOCHROME P450"/>
    <property type="match status" value="1"/>
</dbReference>
<feature type="binding site" description="axial binding residue" evidence="13">
    <location>
        <position position="453"/>
    </location>
    <ligand>
        <name>heme</name>
        <dbReference type="ChEBI" id="CHEBI:30413"/>
    </ligand>
    <ligandPart>
        <name>Fe</name>
        <dbReference type="ChEBI" id="CHEBI:18248"/>
    </ligandPart>
</feature>
<dbReference type="InterPro" id="IPR002401">
    <property type="entry name" value="Cyt_P450_E_grp-I"/>
</dbReference>
<evidence type="ECO:0000256" key="6">
    <source>
        <dbReference type="ARBA" id="ARBA00022723"/>
    </source>
</evidence>
<evidence type="ECO:0008006" key="18">
    <source>
        <dbReference type="Google" id="ProtNLM"/>
    </source>
</evidence>
<keyword evidence="10 13" id="KW-0408">Iron</keyword>
<dbReference type="SUPFAM" id="SSF48264">
    <property type="entry name" value="Cytochrome P450"/>
    <property type="match status" value="1"/>
</dbReference>
<dbReference type="GO" id="GO:0016705">
    <property type="term" value="F:oxidoreductase activity, acting on paired donors, with incorporation or reduction of molecular oxygen"/>
    <property type="evidence" value="ECO:0007669"/>
    <property type="project" value="InterPro"/>
</dbReference>
<keyword evidence="17" id="KW-1185">Reference proteome</keyword>
<evidence type="ECO:0000313" key="17">
    <source>
        <dbReference type="Proteomes" id="UP000479000"/>
    </source>
</evidence>
<dbReference type="GO" id="GO:0020037">
    <property type="term" value="F:heme binding"/>
    <property type="evidence" value="ECO:0007669"/>
    <property type="project" value="InterPro"/>
</dbReference>
<sequence>MDTSSPILPPYAVECVLGLVSVALLYYFAYSPFNYWKKRGVAQIDVQYPFIGNALKTFLTPIHISRQWGYKEFPNERFVGTYDNRKPTLLIRDPDLIESVLIKDFSHLSDRTNRDDPNAKMAKNLLNLTGDQWKHYRNKLTPTFSTGKLKGMHSQLTDCGNSLIKFMKSLDDGRPFEVRDVIQRFTMDVIASCAFGLNIDTINDPDSEFRKAGQAIFKPTLWGKIVFGLRLRPLIRKITQITKFNLFQNSKVGQFFSDAIDTTIEHRKKNNLTRHDFLHLMNELMEKDKADPNNPFPFDHNALVSNAFVFFLAGFETTATTVSYAMYLLALNEDAQEKAYQEVSRVLKKHGGEASFNAIQEMEYLEQVISETLRIYPPAVALSRAVTKPYEVPGTSGLVLPAGSTINIPTYALHHDPQYFPEPEKFIPERFDESNNSIRKGTYLPFGGGPRICIGARFAKMEAAVCLAMLIQNDHIAKCSQTKIPLDFDQRSFLLVPKGGIWLTVRPRAAAAS</sequence>
<evidence type="ECO:0000256" key="12">
    <source>
        <dbReference type="ARBA" id="ARBA00023136"/>
    </source>
</evidence>
<comment type="subcellular location">
    <subcellularLocation>
        <location evidence="3">Endoplasmic reticulum membrane</location>
        <topology evidence="3">Peripheral membrane protein</topology>
    </subcellularLocation>
    <subcellularLocation>
        <location evidence="2">Microsome membrane</location>
        <topology evidence="2">Peripheral membrane protein</topology>
    </subcellularLocation>
</comment>
<dbReference type="InterPro" id="IPR001128">
    <property type="entry name" value="Cyt_P450"/>
</dbReference>
<dbReference type="Pfam" id="PF00067">
    <property type="entry name" value="p450"/>
    <property type="match status" value="1"/>
</dbReference>
<name>A0A6H5GJV1_9HEMI</name>
<evidence type="ECO:0000256" key="13">
    <source>
        <dbReference type="PIRSR" id="PIRSR602401-1"/>
    </source>
</evidence>
<dbReference type="GO" id="GO:0005506">
    <property type="term" value="F:iron ion binding"/>
    <property type="evidence" value="ECO:0007669"/>
    <property type="project" value="InterPro"/>
</dbReference>
<dbReference type="InterPro" id="IPR050476">
    <property type="entry name" value="Insect_CytP450_Detox"/>
</dbReference>
<comment type="cofactor">
    <cofactor evidence="1 13">
        <name>heme</name>
        <dbReference type="ChEBI" id="CHEBI:30413"/>
    </cofactor>
</comment>
<evidence type="ECO:0000256" key="10">
    <source>
        <dbReference type="ARBA" id="ARBA00023004"/>
    </source>
</evidence>
<dbReference type="GO" id="GO:0004497">
    <property type="term" value="F:monooxygenase activity"/>
    <property type="evidence" value="ECO:0007669"/>
    <property type="project" value="UniProtKB-KW"/>
</dbReference>
<feature type="transmembrane region" description="Helical" evidence="15">
    <location>
        <begin position="6"/>
        <end position="29"/>
    </location>
</feature>
<evidence type="ECO:0000313" key="16">
    <source>
        <dbReference type="EMBL" id="CAB0003491.1"/>
    </source>
</evidence>
<evidence type="ECO:0000256" key="11">
    <source>
        <dbReference type="ARBA" id="ARBA00023033"/>
    </source>
</evidence>
<dbReference type="GO" id="GO:0005789">
    <property type="term" value="C:endoplasmic reticulum membrane"/>
    <property type="evidence" value="ECO:0007669"/>
    <property type="project" value="UniProtKB-SubCell"/>
</dbReference>
<keyword evidence="12 15" id="KW-0472">Membrane</keyword>
<keyword evidence="9 14" id="KW-0560">Oxidoreductase</keyword>
<evidence type="ECO:0000256" key="4">
    <source>
        <dbReference type="ARBA" id="ARBA00010617"/>
    </source>
</evidence>
<evidence type="ECO:0000256" key="14">
    <source>
        <dbReference type="RuleBase" id="RU000461"/>
    </source>
</evidence>
<dbReference type="OrthoDB" id="2789670at2759"/>
<evidence type="ECO:0000256" key="15">
    <source>
        <dbReference type="SAM" id="Phobius"/>
    </source>
</evidence>
<keyword evidence="8" id="KW-0492">Microsome</keyword>
<evidence type="ECO:0000256" key="7">
    <source>
        <dbReference type="ARBA" id="ARBA00022824"/>
    </source>
</evidence>
<comment type="similarity">
    <text evidence="4 14">Belongs to the cytochrome P450 family.</text>
</comment>
<dbReference type="Gene3D" id="1.10.630.10">
    <property type="entry name" value="Cytochrome P450"/>
    <property type="match status" value="1"/>
</dbReference>
<keyword evidence="11 14" id="KW-0503">Monooxygenase</keyword>
<evidence type="ECO:0000256" key="8">
    <source>
        <dbReference type="ARBA" id="ARBA00022848"/>
    </source>
</evidence>
<keyword evidence="15" id="KW-1133">Transmembrane helix</keyword>
<keyword evidence="5 13" id="KW-0349">Heme</keyword>
<dbReference type="PRINTS" id="PR00385">
    <property type="entry name" value="P450"/>
</dbReference>
<evidence type="ECO:0000256" key="5">
    <source>
        <dbReference type="ARBA" id="ARBA00022617"/>
    </source>
</evidence>
<proteinExistence type="inferred from homology"/>
<dbReference type="PRINTS" id="PR00463">
    <property type="entry name" value="EP450I"/>
</dbReference>
<dbReference type="InterPro" id="IPR017972">
    <property type="entry name" value="Cyt_P450_CS"/>
</dbReference>
<evidence type="ECO:0000256" key="2">
    <source>
        <dbReference type="ARBA" id="ARBA00004174"/>
    </source>
</evidence>
<dbReference type="EMBL" id="CADCXU010013509">
    <property type="protein sequence ID" value="CAB0003491.1"/>
    <property type="molecule type" value="Genomic_DNA"/>
</dbReference>
<reference evidence="16 17" key="1">
    <citation type="submission" date="2020-02" db="EMBL/GenBank/DDBJ databases">
        <authorList>
            <person name="Ferguson B K."/>
        </authorList>
    </citation>
    <scope>NUCLEOTIDE SEQUENCE [LARGE SCALE GENOMIC DNA]</scope>
</reference>
<keyword evidence="7" id="KW-0256">Endoplasmic reticulum</keyword>
<dbReference type="CDD" id="cd11056">
    <property type="entry name" value="CYP6-like"/>
    <property type="match status" value="1"/>
</dbReference>
<protein>
    <recommendedName>
        <fullName evidence="18">Cytochrome P450</fullName>
    </recommendedName>
</protein>
<organism evidence="16 17">
    <name type="scientific">Nesidiocoris tenuis</name>
    <dbReference type="NCBI Taxonomy" id="355587"/>
    <lineage>
        <taxon>Eukaryota</taxon>
        <taxon>Metazoa</taxon>
        <taxon>Ecdysozoa</taxon>
        <taxon>Arthropoda</taxon>
        <taxon>Hexapoda</taxon>
        <taxon>Insecta</taxon>
        <taxon>Pterygota</taxon>
        <taxon>Neoptera</taxon>
        <taxon>Paraneoptera</taxon>
        <taxon>Hemiptera</taxon>
        <taxon>Heteroptera</taxon>
        <taxon>Panheteroptera</taxon>
        <taxon>Cimicomorpha</taxon>
        <taxon>Miridae</taxon>
        <taxon>Dicyphina</taxon>
        <taxon>Nesidiocoris</taxon>
    </lineage>
</organism>
<dbReference type="InterPro" id="IPR036396">
    <property type="entry name" value="Cyt_P450_sf"/>
</dbReference>
<dbReference type="Proteomes" id="UP000479000">
    <property type="component" value="Unassembled WGS sequence"/>
</dbReference>
<accession>A0A6H5GJV1</accession>
<evidence type="ECO:0000256" key="3">
    <source>
        <dbReference type="ARBA" id="ARBA00004406"/>
    </source>
</evidence>
<keyword evidence="15" id="KW-0812">Transmembrane</keyword>
<dbReference type="AlphaFoldDB" id="A0A6H5GJV1"/>
<gene>
    <name evidence="16" type="ORF">NTEN_LOCUS9017</name>
</gene>
<dbReference type="FunFam" id="1.10.630.10:FF:000042">
    <property type="entry name" value="Cytochrome P450"/>
    <property type="match status" value="1"/>
</dbReference>
<evidence type="ECO:0000256" key="1">
    <source>
        <dbReference type="ARBA" id="ARBA00001971"/>
    </source>
</evidence>
<keyword evidence="6 13" id="KW-0479">Metal-binding</keyword>
<dbReference type="PANTHER" id="PTHR24292:SF54">
    <property type="entry name" value="CYP9F3-RELATED"/>
    <property type="match status" value="1"/>
</dbReference>
<evidence type="ECO:0000256" key="9">
    <source>
        <dbReference type="ARBA" id="ARBA00023002"/>
    </source>
</evidence>